<reference evidence="3 4" key="1">
    <citation type="submission" date="2024-09" db="EMBL/GenBank/DDBJ databases">
        <authorList>
            <person name="Ruan L."/>
        </authorList>
    </citation>
    <scope>NUCLEOTIDE SEQUENCE [LARGE SCALE GENOMIC DNA]</scope>
    <source>
        <strain evidence="3 4">D33</strain>
    </source>
</reference>
<evidence type="ECO:0000259" key="2">
    <source>
        <dbReference type="Pfam" id="PF02368"/>
    </source>
</evidence>
<dbReference type="InterPro" id="IPR008964">
    <property type="entry name" value="Invasin/intimin_cell_adhesion"/>
</dbReference>
<organism evidence="3 4">
    <name type="scientific">Paenibacillus terreus</name>
    <dbReference type="NCBI Taxonomy" id="1387834"/>
    <lineage>
        <taxon>Bacteria</taxon>
        <taxon>Bacillati</taxon>
        <taxon>Bacillota</taxon>
        <taxon>Bacilli</taxon>
        <taxon>Bacillales</taxon>
        <taxon>Paenibacillaceae</taxon>
        <taxon>Paenibacillus</taxon>
    </lineage>
</organism>
<proteinExistence type="predicted"/>
<dbReference type="SUPFAM" id="SSF49373">
    <property type="entry name" value="Invasin/intimin cell-adhesion fragments"/>
    <property type="match status" value="1"/>
</dbReference>
<evidence type="ECO:0000313" key="4">
    <source>
        <dbReference type="Proteomes" id="UP001580407"/>
    </source>
</evidence>
<gene>
    <name evidence="3" type="ORF">ACE3NQ_28870</name>
</gene>
<dbReference type="EMBL" id="JBHILM010000051">
    <property type="protein sequence ID" value="MFB5684928.1"/>
    <property type="molecule type" value="Genomic_DNA"/>
</dbReference>
<feature type="domain" description="BIG2" evidence="2">
    <location>
        <begin position="286"/>
        <end position="325"/>
    </location>
</feature>
<feature type="compositionally biased region" description="Polar residues" evidence="1">
    <location>
        <begin position="354"/>
        <end position="373"/>
    </location>
</feature>
<dbReference type="Gene3D" id="2.60.40.1080">
    <property type="match status" value="1"/>
</dbReference>
<keyword evidence="4" id="KW-1185">Reference proteome</keyword>
<dbReference type="InterPro" id="IPR003343">
    <property type="entry name" value="Big_2"/>
</dbReference>
<feature type="region of interest" description="Disordered" evidence="1">
    <location>
        <begin position="344"/>
        <end position="373"/>
    </location>
</feature>
<accession>A0ABV5BGU0</accession>
<protein>
    <submittedName>
        <fullName evidence="3">Ig-like domain-containing protein</fullName>
    </submittedName>
</protein>
<feature type="non-terminal residue" evidence="3">
    <location>
        <position position="373"/>
    </location>
</feature>
<comment type="caution">
    <text evidence="3">The sequence shown here is derived from an EMBL/GenBank/DDBJ whole genome shotgun (WGS) entry which is preliminary data.</text>
</comment>
<dbReference type="Pfam" id="PF02368">
    <property type="entry name" value="Big_2"/>
    <property type="match status" value="1"/>
</dbReference>
<name>A0ABV5BGU0_9BACL</name>
<dbReference type="Proteomes" id="UP001580407">
    <property type="component" value="Unassembled WGS sequence"/>
</dbReference>
<sequence>MSLRLLKIFVILPLILSGFLFYGRFYAYAVDQVIAVSGSIEDQLELKAPYVTPTGPVQEQKYVIPVSGIKDANPGVYWVQRDSGDWSATSSRVAGGKVIVSNVGTDKDPWPGVEVVPDKIDMNRPVYQPESFIDKNRSEYPPRLVTNAHIAKAETIDRYQGNNSQIIELEVKDMYYVLITSLTGEIESRESSNGLYREEYNRPQKDENNNDLFRPGGQGYPKKTALYITPLNLEWRGTIVEHKKIQATGAQQMEVGEEDQFKGEVATQAPGETAFGDWIDITQRPEQTKWSSDNNVVATVNPETGLVKAVSPGVAKITVQWKNGTYWLTDSVTVAVGGVPLPEEPKEASVVCTPPQSAGTQTGKDMSAQPSGI</sequence>
<evidence type="ECO:0000256" key="1">
    <source>
        <dbReference type="SAM" id="MobiDB-lite"/>
    </source>
</evidence>
<evidence type="ECO:0000313" key="3">
    <source>
        <dbReference type="EMBL" id="MFB5684928.1"/>
    </source>
</evidence>